<evidence type="ECO:0000256" key="4">
    <source>
        <dbReference type="PIRSR" id="PIRSR000390-2"/>
    </source>
</evidence>
<dbReference type="Proteomes" id="UP000198724">
    <property type="component" value="Unassembled WGS sequence"/>
</dbReference>
<name>A0A1I2WYI4_9BACT</name>
<evidence type="ECO:0000256" key="5">
    <source>
        <dbReference type="RuleBase" id="RU004508"/>
    </source>
</evidence>
<proteinExistence type="inferred from homology"/>
<dbReference type="RefSeq" id="WP_175491090.1">
    <property type="nucleotide sequence ID" value="NZ_FOOT01000005.1"/>
</dbReference>
<dbReference type="InterPro" id="IPR015422">
    <property type="entry name" value="PyrdxlP-dep_Trfase_small"/>
</dbReference>
<dbReference type="PANTHER" id="PTHR30244">
    <property type="entry name" value="TRANSAMINASE"/>
    <property type="match status" value="1"/>
</dbReference>
<dbReference type="PANTHER" id="PTHR30244:SF36">
    <property type="entry name" value="3-OXO-GLUCOSE-6-PHOSPHATE:GLUTAMATE AMINOTRANSFERASE"/>
    <property type="match status" value="1"/>
</dbReference>
<comment type="similarity">
    <text evidence="2 5">Belongs to the DegT/DnrJ/EryC1 family.</text>
</comment>
<evidence type="ECO:0000256" key="1">
    <source>
        <dbReference type="ARBA" id="ARBA00022898"/>
    </source>
</evidence>
<dbReference type="CDD" id="cd00616">
    <property type="entry name" value="AHBA_syn"/>
    <property type="match status" value="1"/>
</dbReference>
<evidence type="ECO:0000256" key="3">
    <source>
        <dbReference type="PIRSR" id="PIRSR000390-1"/>
    </source>
</evidence>
<evidence type="ECO:0000313" key="7">
    <source>
        <dbReference type="Proteomes" id="UP000198724"/>
    </source>
</evidence>
<sequence length="374" mass="41715">METIAIREKIPCLDLKGQHEQIKHEMFEAFEKVYENTAFSGGPFVEEFEHNFAAFCGTKYAVGVNNGTSALHLALLALGIGTGDEVIVPANTFIATAWGVTYTGATPVFVDCSPDTWEIDPSKVEERITSRTKAVIGVHLYGLPFDVDALKVICQKYGLYLLEDAAQAQGARYKGVPVGSLGEMGCFSFYPGKNLGACGEAGGITTNKEVYYKHLQSLRNHGASVRYYHDEVGYNMRMGGLEGASLSVKLRYLPGWNARRKEIAKRYQQEINSPHIQLQYQPEWGESVYHLFVVTTQDRDDLLKYLNEHNIFPGLHYPVPCHLQKAYTCLGYKEGDFPNAEYLAGHCLSLPMYAEMTNEEVSYVIEKVNAYGNA</sequence>
<dbReference type="EMBL" id="FOOT01000005">
    <property type="protein sequence ID" value="SFH06242.1"/>
    <property type="molecule type" value="Genomic_DNA"/>
</dbReference>
<dbReference type="GO" id="GO:0000271">
    <property type="term" value="P:polysaccharide biosynthetic process"/>
    <property type="evidence" value="ECO:0007669"/>
    <property type="project" value="TreeGrafter"/>
</dbReference>
<dbReference type="GO" id="GO:0030170">
    <property type="term" value="F:pyridoxal phosphate binding"/>
    <property type="evidence" value="ECO:0007669"/>
    <property type="project" value="TreeGrafter"/>
</dbReference>
<accession>A0A1I2WYI4</accession>
<dbReference type="InterPro" id="IPR000653">
    <property type="entry name" value="DegT/StrS_aminotransferase"/>
</dbReference>
<dbReference type="STRING" id="1436961.SAMN05421739_105270"/>
<dbReference type="InterPro" id="IPR015424">
    <property type="entry name" value="PyrdxlP-dep_Trfase"/>
</dbReference>
<protein>
    <submittedName>
        <fullName evidence="6">dTDP-4-amino-4,6-dideoxygalactose transaminase</fullName>
    </submittedName>
</protein>
<evidence type="ECO:0000313" key="6">
    <source>
        <dbReference type="EMBL" id="SFH06242.1"/>
    </source>
</evidence>
<keyword evidence="7" id="KW-1185">Reference proteome</keyword>
<dbReference type="GO" id="GO:0008483">
    <property type="term" value="F:transaminase activity"/>
    <property type="evidence" value="ECO:0007669"/>
    <property type="project" value="TreeGrafter"/>
</dbReference>
<dbReference type="Pfam" id="PF01041">
    <property type="entry name" value="DegT_DnrJ_EryC1"/>
    <property type="match status" value="1"/>
</dbReference>
<keyword evidence="1 4" id="KW-0663">Pyridoxal phosphate</keyword>
<dbReference type="PIRSF" id="PIRSF000390">
    <property type="entry name" value="PLP_StrS"/>
    <property type="match status" value="1"/>
</dbReference>
<dbReference type="SUPFAM" id="SSF53383">
    <property type="entry name" value="PLP-dependent transferases"/>
    <property type="match status" value="1"/>
</dbReference>
<gene>
    <name evidence="6" type="ORF">SAMN05421739_105270</name>
</gene>
<organism evidence="6 7">
    <name type="scientific">Pontibacter chinhatensis</name>
    <dbReference type="NCBI Taxonomy" id="1436961"/>
    <lineage>
        <taxon>Bacteria</taxon>
        <taxon>Pseudomonadati</taxon>
        <taxon>Bacteroidota</taxon>
        <taxon>Cytophagia</taxon>
        <taxon>Cytophagales</taxon>
        <taxon>Hymenobacteraceae</taxon>
        <taxon>Pontibacter</taxon>
    </lineage>
</organism>
<dbReference type="Gene3D" id="3.40.640.10">
    <property type="entry name" value="Type I PLP-dependent aspartate aminotransferase-like (Major domain)"/>
    <property type="match status" value="1"/>
</dbReference>
<reference evidence="7" key="1">
    <citation type="submission" date="2016-10" db="EMBL/GenBank/DDBJ databases">
        <authorList>
            <person name="Varghese N."/>
            <person name="Submissions S."/>
        </authorList>
    </citation>
    <scope>NUCLEOTIDE SEQUENCE [LARGE SCALE GENOMIC DNA]</scope>
    <source>
        <strain evidence="7">LP51</strain>
    </source>
</reference>
<feature type="modified residue" description="N6-(pyridoxal phosphate)lysine" evidence="4">
    <location>
        <position position="193"/>
    </location>
</feature>
<dbReference type="Gene3D" id="3.90.1150.10">
    <property type="entry name" value="Aspartate Aminotransferase, domain 1"/>
    <property type="match status" value="1"/>
</dbReference>
<dbReference type="AlphaFoldDB" id="A0A1I2WYI4"/>
<evidence type="ECO:0000256" key="2">
    <source>
        <dbReference type="ARBA" id="ARBA00037999"/>
    </source>
</evidence>
<dbReference type="InterPro" id="IPR015421">
    <property type="entry name" value="PyrdxlP-dep_Trfase_major"/>
</dbReference>
<feature type="active site" description="Proton acceptor" evidence="3">
    <location>
        <position position="193"/>
    </location>
</feature>